<accession>A0A0A9HXA9</accession>
<reference evidence="2" key="1">
    <citation type="submission" date="2014-09" db="EMBL/GenBank/DDBJ databases">
        <authorList>
            <person name="Magalhaes I.L.F."/>
            <person name="Oliveira U."/>
            <person name="Santos F.R."/>
            <person name="Vidigal T.H.D.A."/>
            <person name="Brescovit A.D."/>
            <person name="Santos A.J."/>
        </authorList>
    </citation>
    <scope>NUCLEOTIDE SEQUENCE</scope>
    <source>
        <tissue evidence="2">Shoot tissue taken approximately 20 cm above the soil surface</tissue>
    </source>
</reference>
<dbReference type="EMBL" id="GBRH01160373">
    <property type="protein sequence ID" value="JAE37523.1"/>
    <property type="molecule type" value="Transcribed_RNA"/>
</dbReference>
<evidence type="ECO:0000313" key="2">
    <source>
        <dbReference type="EMBL" id="JAE37523.1"/>
    </source>
</evidence>
<proteinExistence type="predicted"/>
<organism evidence="2">
    <name type="scientific">Arundo donax</name>
    <name type="common">Giant reed</name>
    <name type="synonym">Donax arundinaceus</name>
    <dbReference type="NCBI Taxonomy" id="35708"/>
    <lineage>
        <taxon>Eukaryota</taxon>
        <taxon>Viridiplantae</taxon>
        <taxon>Streptophyta</taxon>
        <taxon>Embryophyta</taxon>
        <taxon>Tracheophyta</taxon>
        <taxon>Spermatophyta</taxon>
        <taxon>Magnoliopsida</taxon>
        <taxon>Liliopsida</taxon>
        <taxon>Poales</taxon>
        <taxon>Poaceae</taxon>
        <taxon>PACMAD clade</taxon>
        <taxon>Arundinoideae</taxon>
        <taxon>Arundineae</taxon>
        <taxon>Arundo</taxon>
    </lineage>
</organism>
<protein>
    <submittedName>
        <fullName evidence="2">Uncharacterized protein</fullName>
    </submittedName>
</protein>
<reference evidence="2" key="2">
    <citation type="journal article" date="2015" name="Data Brief">
        <title>Shoot transcriptome of the giant reed, Arundo donax.</title>
        <authorList>
            <person name="Barrero R.A."/>
            <person name="Guerrero F.D."/>
            <person name="Moolhuijzen P."/>
            <person name="Goolsby J.A."/>
            <person name="Tidwell J."/>
            <person name="Bellgard S.E."/>
            <person name="Bellgard M.I."/>
        </authorList>
    </citation>
    <scope>NUCLEOTIDE SEQUENCE</scope>
    <source>
        <tissue evidence="2">Shoot tissue taken approximately 20 cm above the soil surface</tissue>
    </source>
</reference>
<feature type="region of interest" description="Disordered" evidence="1">
    <location>
        <begin position="1"/>
        <end position="27"/>
    </location>
</feature>
<dbReference type="AlphaFoldDB" id="A0A0A9HXA9"/>
<sequence length="161" mass="17705">MFHDSLILSNQPTQDTTNQVSVLDSPHMSSSSLRRYSPASAWCSTTTALVSVFRQSCADLAAIPNPSGTSDIDMTTTPSPDLVFSVMRAREDLGTELPKRKERSVSGLSQTRRRAWAARRSSAWTVRWNAPWWVNLPMGVPTPARRGRATAVARRTSASEA</sequence>
<feature type="compositionally biased region" description="Polar residues" evidence="1">
    <location>
        <begin position="7"/>
        <end position="19"/>
    </location>
</feature>
<evidence type="ECO:0000256" key="1">
    <source>
        <dbReference type="SAM" id="MobiDB-lite"/>
    </source>
</evidence>
<name>A0A0A9HXA9_ARUDO</name>